<reference evidence="7" key="1">
    <citation type="submission" date="2021-01" db="EMBL/GenBank/DDBJ databases">
        <authorList>
            <person name="Corre E."/>
            <person name="Pelletier E."/>
            <person name="Niang G."/>
            <person name="Scheremetjew M."/>
            <person name="Finn R."/>
            <person name="Kale V."/>
            <person name="Holt S."/>
            <person name="Cochrane G."/>
            <person name="Meng A."/>
            <person name="Brown T."/>
            <person name="Cohen L."/>
        </authorList>
    </citation>
    <scope>NUCLEOTIDE SEQUENCE</scope>
    <source>
        <strain evidence="7">RCC1871</strain>
    </source>
</reference>
<evidence type="ECO:0000313" key="7">
    <source>
        <dbReference type="EMBL" id="CAE0196219.1"/>
    </source>
</evidence>
<comment type="similarity">
    <text evidence="2">Belongs to the zinc-containing alcohol dehydrogenase family.</text>
</comment>
<dbReference type="PANTHER" id="PTHR43350">
    <property type="entry name" value="NAD-DEPENDENT ALCOHOL DEHYDROGENASE"/>
    <property type="match status" value="1"/>
</dbReference>
<accession>A0A7S3FT48</accession>
<protein>
    <submittedName>
        <fullName evidence="8">Alcohol dehydrogenase</fullName>
    </submittedName>
</protein>
<dbReference type="SUPFAM" id="SSF51735">
    <property type="entry name" value="NAD(P)-binding Rossmann-fold domains"/>
    <property type="match status" value="1"/>
</dbReference>
<evidence type="ECO:0000313" key="8">
    <source>
        <dbReference type="EMBL" id="WZN63110.1"/>
    </source>
</evidence>
<keyword evidence="4" id="KW-0862">Zinc</keyword>
<name>A0A7S3FT48_9CHLO</name>
<dbReference type="InterPro" id="IPR013154">
    <property type="entry name" value="ADH-like_N"/>
</dbReference>
<evidence type="ECO:0000256" key="4">
    <source>
        <dbReference type="ARBA" id="ARBA00022833"/>
    </source>
</evidence>
<dbReference type="EMBL" id="CP151507">
    <property type="protein sequence ID" value="WZN63110.1"/>
    <property type="molecule type" value="Genomic_DNA"/>
</dbReference>
<dbReference type="Pfam" id="PF08240">
    <property type="entry name" value="ADH_N"/>
    <property type="match status" value="1"/>
</dbReference>
<sequence>MMMRAAVLSKGGVTVESVPAPVPATDDDALVRVLRAGVCNTDLELIDGYMEYKGILGHEFVGKVESCESRPDLVGRRVCGDINVACNSNRCGVCALDETGETERVERRKRNHCPRRTVMGILGRSGCFCEWMVLPTRNLHVVPDGVTDEEACFAEPLAAALRVVEQQLVSRSHRRVAVLGDGKLGLLISAAMMTYLMERSSSDTEPLEVLACGRHSKKLDLLRGTAKAAASACAGLSLRLVDTTKEEGKEALRAAAGTCDCAVEATGSPLGFQQACSLLHPLGTLVLKTTCSGSTTLNTAPIVIDELKVVGSRCGPIDLALELLPRIKRHFDLTSMVEATLPLEDISRALERAREKGTLKVAVDMS</sequence>
<evidence type="ECO:0000256" key="1">
    <source>
        <dbReference type="ARBA" id="ARBA00001947"/>
    </source>
</evidence>
<evidence type="ECO:0000256" key="2">
    <source>
        <dbReference type="ARBA" id="ARBA00008072"/>
    </source>
</evidence>
<proteinExistence type="inferred from homology"/>
<dbReference type="SUPFAM" id="SSF50129">
    <property type="entry name" value="GroES-like"/>
    <property type="match status" value="1"/>
</dbReference>
<dbReference type="EMBL" id="HBHZ01012052">
    <property type="protein sequence ID" value="CAE0196219.1"/>
    <property type="molecule type" value="Transcribed_RNA"/>
</dbReference>
<gene>
    <name evidence="7" type="ORF">CROS1456_LOCUS9316</name>
    <name evidence="8" type="ORF">HKI87_07g46550</name>
</gene>
<dbReference type="InterPro" id="IPR036291">
    <property type="entry name" value="NAD(P)-bd_dom_sf"/>
</dbReference>
<dbReference type="Gene3D" id="3.40.50.720">
    <property type="entry name" value="NAD(P)-binding Rossmann-like Domain"/>
    <property type="match status" value="1"/>
</dbReference>
<dbReference type="InterPro" id="IPR011032">
    <property type="entry name" value="GroES-like_sf"/>
</dbReference>
<keyword evidence="5" id="KW-0560">Oxidoreductase</keyword>
<dbReference type="AlphaFoldDB" id="A0A7S3FT48"/>
<evidence type="ECO:0000259" key="6">
    <source>
        <dbReference type="Pfam" id="PF08240"/>
    </source>
</evidence>
<comment type="cofactor">
    <cofactor evidence="1">
        <name>Zn(2+)</name>
        <dbReference type="ChEBI" id="CHEBI:29105"/>
    </cofactor>
</comment>
<reference evidence="8 9" key="2">
    <citation type="submission" date="2024-03" db="EMBL/GenBank/DDBJ databases">
        <title>Complete genome sequence of the green alga Chloropicon roscoffensis RCC1871.</title>
        <authorList>
            <person name="Lemieux C."/>
            <person name="Pombert J.-F."/>
            <person name="Otis C."/>
            <person name="Turmel M."/>
        </authorList>
    </citation>
    <scope>NUCLEOTIDE SEQUENCE [LARGE SCALE GENOMIC DNA]</scope>
    <source>
        <strain evidence="8 9">RCC1871</strain>
    </source>
</reference>
<dbReference type="Gene3D" id="3.90.180.10">
    <property type="entry name" value="Medium-chain alcohol dehydrogenases, catalytic domain"/>
    <property type="match status" value="1"/>
</dbReference>
<evidence type="ECO:0000256" key="3">
    <source>
        <dbReference type="ARBA" id="ARBA00022723"/>
    </source>
</evidence>
<feature type="domain" description="Alcohol dehydrogenase-like N-terminal" evidence="6">
    <location>
        <begin position="26"/>
        <end position="144"/>
    </location>
</feature>
<dbReference type="GO" id="GO:0016491">
    <property type="term" value="F:oxidoreductase activity"/>
    <property type="evidence" value="ECO:0007669"/>
    <property type="project" value="UniProtKB-KW"/>
</dbReference>
<keyword evidence="9" id="KW-1185">Reference proteome</keyword>
<evidence type="ECO:0000256" key="5">
    <source>
        <dbReference type="ARBA" id="ARBA00023002"/>
    </source>
</evidence>
<dbReference type="Proteomes" id="UP001472866">
    <property type="component" value="Chromosome 07"/>
</dbReference>
<dbReference type="GO" id="GO:0046872">
    <property type="term" value="F:metal ion binding"/>
    <property type="evidence" value="ECO:0007669"/>
    <property type="project" value="UniProtKB-KW"/>
</dbReference>
<dbReference type="PANTHER" id="PTHR43350:SF2">
    <property type="entry name" value="GROES-LIKE ZINC-BINDING ALCOHOL DEHYDROGENASE FAMILY PROTEIN"/>
    <property type="match status" value="1"/>
</dbReference>
<keyword evidence="3" id="KW-0479">Metal-binding</keyword>
<organism evidence="7">
    <name type="scientific">Chloropicon roscoffensis</name>
    <dbReference type="NCBI Taxonomy" id="1461544"/>
    <lineage>
        <taxon>Eukaryota</taxon>
        <taxon>Viridiplantae</taxon>
        <taxon>Chlorophyta</taxon>
        <taxon>Chloropicophyceae</taxon>
        <taxon>Chloropicales</taxon>
        <taxon>Chloropicaceae</taxon>
        <taxon>Chloropicon</taxon>
    </lineage>
</organism>
<evidence type="ECO:0000313" key="9">
    <source>
        <dbReference type="Proteomes" id="UP001472866"/>
    </source>
</evidence>